<gene>
    <name evidence="2" type="ORF">O9H85_00160</name>
</gene>
<dbReference type="InterPro" id="IPR008930">
    <property type="entry name" value="Terpenoid_cyclase/PrenylTrfase"/>
</dbReference>
<dbReference type="RefSeq" id="WP_269879252.1">
    <property type="nucleotide sequence ID" value="NZ_JAQAGZ010000001.1"/>
</dbReference>
<keyword evidence="1" id="KW-0812">Transmembrane</keyword>
<dbReference type="SUPFAM" id="SSF48239">
    <property type="entry name" value="Terpenoid cyclases/Protein prenyltransferases"/>
    <property type="match status" value="1"/>
</dbReference>
<keyword evidence="3" id="KW-1185">Reference proteome</keyword>
<dbReference type="Proteomes" id="UP001527882">
    <property type="component" value="Unassembled WGS sequence"/>
</dbReference>
<proteinExistence type="predicted"/>
<feature type="transmembrane region" description="Helical" evidence="1">
    <location>
        <begin position="89"/>
        <end position="108"/>
    </location>
</feature>
<sequence>MQDRKSVHENMCRVLREFMPVLKSWTVGKEQKMKEPFETEYSENYAPANAAVIYASVYRNHKAAEDLDSLRIMIARSVTLLKDKEVSPFCRVFIFHYSMMALLILPALERLAFAERYKDFYARYEDDCKQINTNCAALQWGIELFVDALGCRPVDETYLNELLDFVEHGQNEYGFINDEIDPQKTKQDGMPIAYHAFTLFILTGAIAVIENWKPTLISQKTRAEAIIAKGLEWLKHAVSFDGFFAMVERSSYQMFTWGTFVALYSYSGMQMEGFLNRAFENWLPYQHKDGTYGVTPNHLPHELRTGYEGYSHVNMYNNLGLTGIAVAVRILERDITMDSSKVSADLPQNSQFIDVQSGYAFIRRGFDFFGCTLRMHNRKYVPAMQAFHVRLADCRLPLAEAKFEGYRQKDQRFLSEGVWEGYLLTDNEGHKHFPDMTENVQVITTRDGIEMETENEFLYCKKLIALLCNGIEWNYTIKPKRDFLSCEQVLPILLHDGKEGSQVIEKSAQMLHIHYGERKFALSCSASKQIGTSLHRSLLSVSGVSTKAHLKIEGFCNVGAELRWSTRLELI</sequence>
<evidence type="ECO:0000313" key="3">
    <source>
        <dbReference type="Proteomes" id="UP001527882"/>
    </source>
</evidence>
<keyword evidence="1" id="KW-1133">Transmembrane helix</keyword>
<protein>
    <submittedName>
        <fullName evidence="2">Uncharacterized protein</fullName>
    </submittedName>
</protein>
<evidence type="ECO:0000256" key="1">
    <source>
        <dbReference type="SAM" id="Phobius"/>
    </source>
</evidence>
<organism evidence="2 3">
    <name type="scientific">Paenibacillus gyeongsangnamensis</name>
    <dbReference type="NCBI Taxonomy" id="3388067"/>
    <lineage>
        <taxon>Bacteria</taxon>
        <taxon>Bacillati</taxon>
        <taxon>Bacillota</taxon>
        <taxon>Bacilli</taxon>
        <taxon>Bacillales</taxon>
        <taxon>Paenibacillaceae</taxon>
        <taxon>Paenibacillus</taxon>
    </lineage>
</organism>
<accession>A0ABT4Q280</accession>
<reference evidence="2 3" key="1">
    <citation type="submission" date="2022-12" db="EMBL/GenBank/DDBJ databases">
        <title>Draft genome sequence of Paenibacillus sp. dW9.</title>
        <authorList>
            <person name="Choi E.-W."/>
            <person name="Kim D.-U."/>
        </authorList>
    </citation>
    <scope>NUCLEOTIDE SEQUENCE [LARGE SCALE GENOMIC DNA]</scope>
    <source>
        <strain evidence="3">dW9</strain>
    </source>
</reference>
<name>A0ABT4Q280_9BACL</name>
<keyword evidence="1" id="KW-0472">Membrane</keyword>
<dbReference type="EMBL" id="JAQAGZ010000001">
    <property type="protein sequence ID" value="MCZ8510877.1"/>
    <property type="molecule type" value="Genomic_DNA"/>
</dbReference>
<comment type="caution">
    <text evidence="2">The sequence shown here is derived from an EMBL/GenBank/DDBJ whole genome shotgun (WGS) entry which is preliminary data.</text>
</comment>
<evidence type="ECO:0000313" key="2">
    <source>
        <dbReference type="EMBL" id="MCZ8510877.1"/>
    </source>
</evidence>